<dbReference type="PANTHER" id="PTHR45665:SF40">
    <property type="entry name" value="AQUAPORIN TIP2-1"/>
    <property type="match status" value="1"/>
</dbReference>
<dbReference type="InterPro" id="IPR022357">
    <property type="entry name" value="MIP_CS"/>
</dbReference>
<sequence length="316" mass="33155">MNNVPRCVVGFSIGNRLNSTPTAGLFVWFYRRRRRRRRRRMIKVASFLKAGSEFLDLMESLLCKSSIQSYSAELLSSFIFVFAGVGSAMSSSSLLASSEPEAVLASSSEVRLLMVAVAHAFAMSSAVSLSAHISGGHVNPAVTFGLLLGGHIRVFTALCYIVAQLLGSSLACAVLSLCLEGQAIPTASGSSSRISITGGLVVEGIATFAVVCTVYAARDPMNGPRGITGGPIVIGFIHGANIIVTAPFTGRFMNPARSFGLALMSGDFRNHWVCWVGPFLGGGLAGMVYRCLLSQSSGTGSGLQQDDDADGNSIAV</sequence>
<evidence type="ECO:0000256" key="1">
    <source>
        <dbReference type="ARBA" id="ARBA00004141"/>
    </source>
</evidence>
<feature type="transmembrane region" description="Helical" evidence="8">
    <location>
        <begin position="270"/>
        <end position="289"/>
    </location>
</feature>
<feature type="region of interest" description="Disordered" evidence="7">
    <location>
        <begin position="297"/>
        <end position="316"/>
    </location>
</feature>
<comment type="caution">
    <text evidence="9">The sequence shown here is derived from an EMBL/GenBank/DDBJ whole genome shotgun (WGS) entry which is preliminary data.</text>
</comment>
<reference evidence="9 10" key="1">
    <citation type="journal article" date="2023" name="Hortic Res">
        <title>Pangenome of water caltrop reveals structural variations and asymmetric subgenome divergence after allopolyploidization.</title>
        <authorList>
            <person name="Zhang X."/>
            <person name="Chen Y."/>
            <person name="Wang L."/>
            <person name="Yuan Y."/>
            <person name="Fang M."/>
            <person name="Shi L."/>
            <person name="Lu R."/>
            <person name="Comes H.P."/>
            <person name="Ma Y."/>
            <person name="Chen Y."/>
            <person name="Huang G."/>
            <person name="Zhou Y."/>
            <person name="Zheng Z."/>
            <person name="Qiu Y."/>
        </authorList>
    </citation>
    <scope>NUCLEOTIDE SEQUENCE [LARGE SCALE GENOMIC DNA]</scope>
    <source>
        <strain evidence="9">F231</strain>
    </source>
</reference>
<dbReference type="Proteomes" id="UP001346149">
    <property type="component" value="Unassembled WGS sequence"/>
</dbReference>
<protein>
    <recommendedName>
        <fullName evidence="11">Aquaporin</fullName>
    </recommendedName>
</protein>
<dbReference type="PRINTS" id="PR00783">
    <property type="entry name" value="MINTRINSICP"/>
</dbReference>
<evidence type="ECO:0008006" key="11">
    <source>
        <dbReference type="Google" id="ProtNLM"/>
    </source>
</evidence>
<dbReference type="InterPro" id="IPR000425">
    <property type="entry name" value="MIP"/>
</dbReference>
<keyword evidence="5 8" id="KW-0472">Membrane</keyword>
<accession>A0AAN7M4S8</accession>
<dbReference type="GO" id="GO:0016020">
    <property type="term" value="C:membrane"/>
    <property type="evidence" value="ECO:0007669"/>
    <property type="project" value="UniProtKB-SubCell"/>
</dbReference>
<evidence type="ECO:0000256" key="4">
    <source>
        <dbReference type="ARBA" id="ARBA00022989"/>
    </source>
</evidence>
<evidence type="ECO:0000256" key="6">
    <source>
        <dbReference type="RuleBase" id="RU000477"/>
    </source>
</evidence>
<gene>
    <name evidence="9" type="ORF">SAY86_030160</name>
</gene>
<evidence type="ECO:0000256" key="5">
    <source>
        <dbReference type="ARBA" id="ARBA00023136"/>
    </source>
</evidence>
<dbReference type="EMBL" id="JAXQNO010000005">
    <property type="protein sequence ID" value="KAK4797834.1"/>
    <property type="molecule type" value="Genomic_DNA"/>
</dbReference>
<keyword evidence="3 6" id="KW-0812">Transmembrane</keyword>
<name>A0AAN7M4S8_TRANT</name>
<keyword evidence="2 6" id="KW-0813">Transport</keyword>
<feature type="transmembrane region" description="Helical" evidence="8">
    <location>
        <begin position="154"/>
        <end position="176"/>
    </location>
</feature>
<dbReference type="InterPro" id="IPR034294">
    <property type="entry name" value="Aquaporin_transptr"/>
</dbReference>
<dbReference type="GO" id="GO:0015250">
    <property type="term" value="F:water channel activity"/>
    <property type="evidence" value="ECO:0007669"/>
    <property type="project" value="TreeGrafter"/>
</dbReference>
<evidence type="ECO:0000256" key="3">
    <source>
        <dbReference type="ARBA" id="ARBA00022692"/>
    </source>
</evidence>
<feature type="transmembrane region" description="Helical" evidence="8">
    <location>
        <begin position="74"/>
        <end position="92"/>
    </location>
</feature>
<feature type="transmembrane region" description="Helical" evidence="8">
    <location>
        <begin position="12"/>
        <end position="30"/>
    </location>
</feature>
<comment type="subcellular location">
    <subcellularLocation>
        <location evidence="1">Membrane</location>
        <topology evidence="1">Multi-pass membrane protein</topology>
    </subcellularLocation>
</comment>
<dbReference type="InterPro" id="IPR023271">
    <property type="entry name" value="Aquaporin-like"/>
</dbReference>
<dbReference type="PANTHER" id="PTHR45665">
    <property type="entry name" value="AQUAPORIN-8"/>
    <property type="match status" value="1"/>
</dbReference>
<evidence type="ECO:0000313" key="10">
    <source>
        <dbReference type="Proteomes" id="UP001346149"/>
    </source>
</evidence>
<dbReference type="Gene3D" id="1.20.1080.10">
    <property type="entry name" value="Glycerol uptake facilitator protein"/>
    <property type="match status" value="1"/>
</dbReference>
<evidence type="ECO:0000256" key="2">
    <source>
        <dbReference type="ARBA" id="ARBA00022448"/>
    </source>
</evidence>
<dbReference type="AlphaFoldDB" id="A0AAN7M4S8"/>
<keyword evidence="4 8" id="KW-1133">Transmembrane helix</keyword>
<feature type="transmembrane region" description="Helical" evidence="8">
    <location>
        <begin position="196"/>
        <end position="217"/>
    </location>
</feature>
<dbReference type="Pfam" id="PF00230">
    <property type="entry name" value="MIP"/>
    <property type="match status" value="1"/>
</dbReference>
<evidence type="ECO:0000256" key="7">
    <source>
        <dbReference type="SAM" id="MobiDB-lite"/>
    </source>
</evidence>
<feature type="transmembrane region" description="Helical" evidence="8">
    <location>
        <begin position="229"/>
        <end position="250"/>
    </location>
</feature>
<proteinExistence type="inferred from homology"/>
<comment type="similarity">
    <text evidence="6">Belongs to the MIP/aquaporin (TC 1.A.8) family.</text>
</comment>
<organism evidence="9 10">
    <name type="scientific">Trapa natans</name>
    <name type="common">Water chestnut</name>
    <dbReference type="NCBI Taxonomy" id="22666"/>
    <lineage>
        <taxon>Eukaryota</taxon>
        <taxon>Viridiplantae</taxon>
        <taxon>Streptophyta</taxon>
        <taxon>Embryophyta</taxon>
        <taxon>Tracheophyta</taxon>
        <taxon>Spermatophyta</taxon>
        <taxon>Magnoliopsida</taxon>
        <taxon>eudicotyledons</taxon>
        <taxon>Gunneridae</taxon>
        <taxon>Pentapetalae</taxon>
        <taxon>rosids</taxon>
        <taxon>malvids</taxon>
        <taxon>Myrtales</taxon>
        <taxon>Lythraceae</taxon>
        <taxon>Trapa</taxon>
    </lineage>
</organism>
<evidence type="ECO:0000313" key="9">
    <source>
        <dbReference type="EMBL" id="KAK4797834.1"/>
    </source>
</evidence>
<dbReference type="SUPFAM" id="SSF81338">
    <property type="entry name" value="Aquaporin-like"/>
    <property type="match status" value="1"/>
</dbReference>
<dbReference type="PROSITE" id="PS00221">
    <property type="entry name" value="MIP"/>
    <property type="match status" value="1"/>
</dbReference>
<evidence type="ECO:0000256" key="8">
    <source>
        <dbReference type="SAM" id="Phobius"/>
    </source>
</evidence>
<keyword evidence="10" id="KW-1185">Reference proteome</keyword>